<dbReference type="Gene3D" id="3.40.50.150">
    <property type="entry name" value="Vaccinia Virus protein VP39"/>
    <property type="match status" value="1"/>
</dbReference>
<dbReference type="AlphaFoldDB" id="A0A0D2FIY7"/>
<dbReference type="GO" id="GO:0005737">
    <property type="term" value="C:cytoplasm"/>
    <property type="evidence" value="ECO:0007669"/>
    <property type="project" value="TreeGrafter"/>
</dbReference>
<dbReference type="InterPro" id="IPR051422">
    <property type="entry name" value="AlkB_tRNA_MeTrf/Diox"/>
</dbReference>
<dbReference type="Proteomes" id="UP000054266">
    <property type="component" value="Unassembled WGS sequence"/>
</dbReference>
<evidence type="ECO:0000256" key="2">
    <source>
        <dbReference type="ARBA" id="ARBA00022679"/>
    </source>
</evidence>
<dbReference type="PANTHER" id="PTHR13069:SF21">
    <property type="entry name" value="ALKYLATED DNA REPAIR PROTEIN ALKB HOMOLOG 8"/>
    <property type="match status" value="1"/>
</dbReference>
<dbReference type="InterPro" id="IPR029063">
    <property type="entry name" value="SAM-dependent_MTases_sf"/>
</dbReference>
<reference evidence="5 6" key="1">
    <citation type="submission" date="2015-01" db="EMBL/GenBank/DDBJ databases">
        <title>The Genome Sequence of Capronia semiimmersa CBS27337.</title>
        <authorList>
            <consortium name="The Broad Institute Genomics Platform"/>
            <person name="Cuomo C."/>
            <person name="de Hoog S."/>
            <person name="Gorbushina A."/>
            <person name="Stielow B."/>
            <person name="Teixiera M."/>
            <person name="Abouelleil A."/>
            <person name="Chapman S.B."/>
            <person name="Priest M."/>
            <person name="Young S.K."/>
            <person name="Wortman J."/>
            <person name="Nusbaum C."/>
            <person name="Birren B."/>
        </authorList>
    </citation>
    <scope>NUCLEOTIDE SEQUENCE [LARGE SCALE GENOMIC DNA]</scope>
    <source>
        <strain evidence="5 6">CBS 27337</strain>
    </source>
</reference>
<dbReference type="GO" id="GO:0005634">
    <property type="term" value="C:nucleus"/>
    <property type="evidence" value="ECO:0007669"/>
    <property type="project" value="TreeGrafter"/>
</dbReference>
<dbReference type="FunFam" id="3.40.50.150:FF:000219">
    <property type="entry name" value="tRNA (Carboxymethyluridine(34)-5-O)-methyltransferase"/>
    <property type="match status" value="1"/>
</dbReference>
<keyword evidence="2" id="KW-0808">Transferase</keyword>
<keyword evidence="1" id="KW-0489">Methyltransferase</keyword>
<feature type="region of interest" description="Disordered" evidence="3">
    <location>
        <begin position="182"/>
        <end position="209"/>
    </location>
</feature>
<dbReference type="PANTHER" id="PTHR13069">
    <property type="entry name" value="ALKYLATED DNA REPAIR PROTEIN ALKB HOMOLOG 8"/>
    <property type="match status" value="1"/>
</dbReference>
<keyword evidence="6" id="KW-1185">Reference proteome</keyword>
<proteinExistence type="predicted"/>
<dbReference type="Pfam" id="PF08241">
    <property type="entry name" value="Methyltransf_11"/>
    <property type="match status" value="1"/>
</dbReference>
<dbReference type="GO" id="GO:0002098">
    <property type="term" value="P:tRNA wobble uridine modification"/>
    <property type="evidence" value="ECO:0007669"/>
    <property type="project" value="TreeGrafter"/>
</dbReference>
<dbReference type="GO" id="GO:0030488">
    <property type="term" value="P:tRNA methylation"/>
    <property type="evidence" value="ECO:0007669"/>
    <property type="project" value="TreeGrafter"/>
</dbReference>
<evidence type="ECO:0000313" key="6">
    <source>
        <dbReference type="Proteomes" id="UP000054266"/>
    </source>
</evidence>
<dbReference type="HOGENOM" id="CLU_029501_2_0_1"/>
<evidence type="ECO:0000256" key="3">
    <source>
        <dbReference type="SAM" id="MobiDB-lite"/>
    </source>
</evidence>
<dbReference type="GO" id="GO:0008757">
    <property type="term" value="F:S-adenosylmethionine-dependent methyltransferase activity"/>
    <property type="evidence" value="ECO:0007669"/>
    <property type="project" value="InterPro"/>
</dbReference>
<sequence>MAETSANPELEYENRHVHEVYEDIAGHFSSTRYKPWPVVDEFLRNLPAGSAGLDIGCGNGKYLAVNKDIFIIASDRSNALIQIARQHEPHSVAVADILSLPHPNDSFDFAISIAVIHHLSNTARRVQAIREILRTLKPAAKSKGPGSGGGQALIFVWALEQKDSRRGWGHGDEQDVLVPWVLKQDRNPTTSTTKSDSRRPPNGACSPAPTTYQRYYHLYREGELQEDAIAAGGRVVKEGYDRDNWWVIITRQD</sequence>
<feature type="domain" description="Methyltransferase type 11" evidence="4">
    <location>
        <begin position="53"/>
        <end position="139"/>
    </location>
</feature>
<gene>
    <name evidence="5" type="ORF">PV04_03969</name>
</gene>
<dbReference type="InterPro" id="IPR013216">
    <property type="entry name" value="Methyltransf_11"/>
</dbReference>
<evidence type="ECO:0000256" key="1">
    <source>
        <dbReference type="ARBA" id="ARBA00022603"/>
    </source>
</evidence>
<organism evidence="5 6">
    <name type="scientific">Phialophora macrospora</name>
    <dbReference type="NCBI Taxonomy" id="1851006"/>
    <lineage>
        <taxon>Eukaryota</taxon>
        <taxon>Fungi</taxon>
        <taxon>Dikarya</taxon>
        <taxon>Ascomycota</taxon>
        <taxon>Pezizomycotina</taxon>
        <taxon>Eurotiomycetes</taxon>
        <taxon>Chaetothyriomycetidae</taxon>
        <taxon>Chaetothyriales</taxon>
        <taxon>Herpotrichiellaceae</taxon>
        <taxon>Phialophora</taxon>
    </lineage>
</organism>
<dbReference type="GO" id="GO:0000049">
    <property type="term" value="F:tRNA binding"/>
    <property type="evidence" value="ECO:0007669"/>
    <property type="project" value="TreeGrafter"/>
</dbReference>
<dbReference type="EMBL" id="KN846958">
    <property type="protein sequence ID" value="KIW67993.1"/>
    <property type="molecule type" value="Genomic_DNA"/>
</dbReference>
<name>A0A0D2FIY7_9EURO</name>
<accession>A0A0D2FIY7</accession>
<dbReference type="SUPFAM" id="SSF53335">
    <property type="entry name" value="S-adenosyl-L-methionine-dependent methyltransferases"/>
    <property type="match status" value="1"/>
</dbReference>
<dbReference type="CDD" id="cd02440">
    <property type="entry name" value="AdoMet_MTases"/>
    <property type="match status" value="1"/>
</dbReference>
<evidence type="ECO:0000259" key="4">
    <source>
        <dbReference type="Pfam" id="PF08241"/>
    </source>
</evidence>
<protein>
    <recommendedName>
        <fullName evidence="4">Methyltransferase type 11 domain-containing protein</fullName>
    </recommendedName>
</protein>
<evidence type="ECO:0000313" key="5">
    <source>
        <dbReference type="EMBL" id="KIW67993.1"/>
    </source>
</evidence>
<dbReference type="GO" id="GO:0106335">
    <property type="term" value="F:tRNA (5-carboxymethyluridine(34)-5-O)-methyltransferase activity"/>
    <property type="evidence" value="ECO:0007669"/>
    <property type="project" value="TreeGrafter"/>
</dbReference>
<dbReference type="STRING" id="5601.A0A0D2FIY7"/>